<accession>A0ACB8GBT5</accession>
<gene>
    <name evidence="1" type="ORF">K3G42_022738</name>
</gene>
<evidence type="ECO:0000313" key="1">
    <source>
        <dbReference type="EMBL" id="KAH8016761.1"/>
    </source>
</evidence>
<dbReference type="Proteomes" id="UP000827872">
    <property type="component" value="Linkage Group LG01"/>
</dbReference>
<organism evidence="1 2">
    <name type="scientific">Sphaerodactylus townsendi</name>
    <dbReference type="NCBI Taxonomy" id="933632"/>
    <lineage>
        <taxon>Eukaryota</taxon>
        <taxon>Metazoa</taxon>
        <taxon>Chordata</taxon>
        <taxon>Craniata</taxon>
        <taxon>Vertebrata</taxon>
        <taxon>Euteleostomi</taxon>
        <taxon>Lepidosauria</taxon>
        <taxon>Squamata</taxon>
        <taxon>Bifurcata</taxon>
        <taxon>Gekkota</taxon>
        <taxon>Sphaerodactylidae</taxon>
        <taxon>Sphaerodactylus</taxon>
    </lineage>
</organism>
<protein>
    <submittedName>
        <fullName evidence="1">Uncharacterized protein</fullName>
    </submittedName>
</protein>
<proteinExistence type="predicted"/>
<comment type="caution">
    <text evidence="1">The sequence shown here is derived from an EMBL/GenBank/DDBJ whole genome shotgun (WGS) entry which is preliminary data.</text>
</comment>
<keyword evidence="2" id="KW-1185">Reference proteome</keyword>
<dbReference type="EMBL" id="CM037614">
    <property type="protein sequence ID" value="KAH8016761.1"/>
    <property type="molecule type" value="Genomic_DNA"/>
</dbReference>
<reference evidence="1" key="1">
    <citation type="submission" date="2021-08" db="EMBL/GenBank/DDBJ databases">
        <title>The first chromosome-level gecko genome reveals the dynamic sex chromosomes of Neotropical dwarf geckos (Sphaerodactylidae: Sphaerodactylus).</title>
        <authorList>
            <person name="Pinto B.J."/>
            <person name="Keating S.E."/>
            <person name="Gamble T."/>
        </authorList>
    </citation>
    <scope>NUCLEOTIDE SEQUENCE</scope>
    <source>
        <strain evidence="1">TG3544</strain>
    </source>
</reference>
<name>A0ACB8GBT5_9SAUR</name>
<sequence length="270" mass="30197">MYDKILLFRHDLNSENILQRITSAEEIREGDLVEVVLSALATVEDFQIRPHMLYVHSYKAPTFCDYCGEMLWGLVRQGLKCEDCRFNCHKRCASKVPKDCLGEVVFNGEQEPASPGQDADMPMEVDSSEMSSDGGRNLDDAEEPSPPEDKMFFMDPADLDGDKDEEAVKTIRSVWTIVSSNLKTNNNPVAGISIEAWHQHYKNIFSVEEVGLVTQDHPLPDNIPDRRPVAPSDVATLIEPFKTDLQDSVDAEDPIEPPGFCGCRGSAKTY</sequence>
<evidence type="ECO:0000313" key="2">
    <source>
        <dbReference type="Proteomes" id="UP000827872"/>
    </source>
</evidence>